<feature type="transmembrane region" description="Helical" evidence="2">
    <location>
        <begin position="170"/>
        <end position="196"/>
    </location>
</feature>
<dbReference type="AlphaFoldDB" id="A0A5C4WR15"/>
<feature type="transmembrane region" description="Helical" evidence="2">
    <location>
        <begin position="217"/>
        <end position="234"/>
    </location>
</feature>
<feature type="transmembrane region" description="Helical" evidence="2">
    <location>
        <begin position="93"/>
        <end position="124"/>
    </location>
</feature>
<evidence type="ECO:0000313" key="4">
    <source>
        <dbReference type="Proteomes" id="UP000312512"/>
    </source>
</evidence>
<evidence type="ECO:0000313" key="3">
    <source>
        <dbReference type="EMBL" id="KAB8195312.1"/>
    </source>
</evidence>
<comment type="caution">
    <text evidence="3">The sequence shown here is derived from an EMBL/GenBank/DDBJ whole genome shotgun (WGS) entry which is preliminary data.</text>
</comment>
<protein>
    <submittedName>
        <fullName evidence="3">Carotenoid biosynthesis protein</fullName>
    </submittedName>
</protein>
<evidence type="ECO:0000256" key="1">
    <source>
        <dbReference type="SAM" id="MobiDB-lite"/>
    </source>
</evidence>
<organism evidence="3 4">
    <name type="scientific">Nonomuraea phyllanthi</name>
    <dbReference type="NCBI Taxonomy" id="2219224"/>
    <lineage>
        <taxon>Bacteria</taxon>
        <taxon>Bacillati</taxon>
        <taxon>Actinomycetota</taxon>
        <taxon>Actinomycetes</taxon>
        <taxon>Streptosporangiales</taxon>
        <taxon>Streptosporangiaceae</taxon>
        <taxon>Nonomuraea</taxon>
    </lineage>
</organism>
<feature type="transmembrane region" description="Helical" evidence="2">
    <location>
        <begin position="254"/>
        <end position="277"/>
    </location>
</feature>
<feature type="transmembrane region" description="Helical" evidence="2">
    <location>
        <begin position="131"/>
        <end position="150"/>
    </location>
</feature>
<dbReference type="Pfam" id="PF04240">
    <property type="entry name" value="Caroten_synth"/>
    <property type="match status" value="1"/>
</dbReference>
<feature type="transmembrane region" description="Helical" evidence="2">
    <location>
        <begin position="54"/>
        <end position="73"/>
    </location>
</feature>
<dbReference type="OrthoDB" id="9811293at2"/>
<feature type="transmembrane region" description="Helical" evidence="2">
    <location>
        <begin position="12"/>
        <end position="42"/>
    </location>
</feature>
<accession>A0A5C4WR15</accession>
<sequence>MAANYSRSASTILWFVTSLAMILLLTKTFFPGIGFPLLLLAQTVFTLLHGSRRYGWRAILVFVGITLLVSNILENLSVLTGFPFGNYHYTLGWQLFMVPLGIGPAYAATGYLAWTVATLLVGAVRRGSGRLTTIGTPVIASFAMVAWDLSMDPTRATIQKLWIWENGGGFFGVPLVNFLGWSLTTYVFFQFFALYLRSYGPEPRATPEPATASHVQSLVLYAATAGAFVIDFLSGERTIVTDALGHRWHTGDLYETSVLTTIYGMIFITVLAALNLARRSGAASANLPDTTRHASPASTPADTAA</sequence>
<feature type="compositionally biased region" description="Low complexity" evidence="1">
    <location>
        <begin position="294"/>
        <end position="305"/>
    </location>
</feature>
<keyword evidence="4" id="KW-1185">Reference proteome</keyword>
<dbReference type="RefSeq" id="WP_139630751.1">
    <property type="nucleotide sequence ID" value="NZ_VDLX02000004.1"/>
</dbReference>
<dbReference type="PANTHER" id="PTHR39419">
    <property type="entry name" value="SLL0814 PROTEIN"/>
    <property type="match status" value="1"/>
</dbReference>
<dbReference type="InterPro" id="IPR007354">
    <property type="entry name" value="CruF-like"/>
</dbReference>
<reference evidence="3 4" key="1">
    <citation type="submission" date="2019-10" db="EMBL/GenBank/DDBJ databases">
        <title>Nonomuraea sp. nov., isolated from Phyllanthus amarus.</title>
        <authorList>
            <person name="Klykleung N."/>
            <person name="Tanasupawat S."/>
        </authorList>
    </citation>
    <scope>NUCLEOTIDE SEQUENCE [LARGE SCALE GENOMIC DNA]</scope>
    <source>
        <strain evidence="3 4">PA1-10</strain>
    </source>
</reference>
<proteinExistence type="predicted"/>
<keyword evidence="2" id="KW-0472">Membrane</keyword>
<keyword evidence="2" id="KW-1133">Transmembrane helix</keyword>
<evidence type="ECO:0000256" key="2">
    <source>
        <dbReference type="SAM" id="Phobius"/>
    </source>
</evidence>
<keyword evidence="2" id="KW-0812">Transmembrane</keyword>
<dbReference type="PANTHER" id="PTHR39419:SF1">
    <property type="entry name" value="SLL0814 PROTEIN"/>
    <property type="match status" value="1"/>
</dbReference>
<name>A0A5C4WR15_9ACTN</name>
<gene>
    <name evidence="3" type="ORF">FH608_013205</name>
</gene>
<dbReference type="Proteomes" id="UP000312512">
    <property type="component" value="Unassembled WGS sequence"/>
</dbReference>
<feature type="region of interest" description="Disordered" evidence="1">
    <location>
        <begin position="285"/>
        <end position="305"/>
    </location>
</feature>
<dbReference type="EMBL" id="VDLX02000004">
    <property type="protein sequence ID" value="KAB8195312.1"/>
    <property type="molecule type" value="Genomic_DNA"/>
</dbReference>